<evidence type="ECO:0000256" key="1">
    <source>
        <dbReference type="SAM" id="MobiDB-lite"/>
    </source>
</evidence>
<accession>A0A1I7VBQ6</accession>
<dbReference type="Pfam" id="PF00079">
    <property type="entry name" value="Serpin"/>
    <property type="match status" value="1"/>
</dbReference>
<dbReference type="InterPro" id="IPR040676">
    <property type="entry name" value="DUF5641"/>
</dbReference>
<dbReference type="AlphaFoldDB" id="A0A1I7VBQ6"/>
<dbReference type="Gene3D" id="3.30.420.10">
    <property type="entry name" value="Ribonuclease H-like superfamily/Ribonuclease H"/>
    <property type="match status" value="1"/>
</dbReference>
<dbReference type="Pfam" id="PF18701">
    <property type="entry name" value="DUF5641"/>
    <property type="match status" value="1"/>
</dbReference>
<feature type="compositionally biased region" description="Polar residues" evidence="1">
    <location>
        <begin position="327"/>
        <end position="336"/>
    </location>
</feature>
<dbReference type="PANTHER" id="PTHR47331">
    <property type="entry name" value="PHD-TYPE DOMAIN-CONTAINING PROTEIN"/>
    <property type="match status" value="1"/>
</dbReference>
<dbReference type="InterPro" id="IPR023796">
    <property type="entry name" value="Serpin_dom"/>
</dbReference>
<dbReference type="InterPro" id="IPR036397">
    <property type="entry name" value="RNaseH_sf"/>
</dbReference>
<dbReference type="GO" id="GO:0003676">
    <property type="term" value="F:nucleic acid binding"/>
    <property type="evidence" value="ECO:0007669"/>
    <property type="project" value="InterPro"/>
</dbReference>
<protein>
    <submittedName>
        <fullName evidence="5">DUF5641 domain-containing protein</fullName>
    </submittedName>
</protein>
<dbReference type="Proteomes" id="UP000095285">
    <property type="component" value="Unassembled WGS sequence"/>
</dbReference>
<dbReference type="Gene3D" id="3.30.497.10">
    <property type="entry name" value="Antithrombin, subunit I, domain 2"/>
    <property type="match status" value="1"/>
</dbReference>
<evidence type="ECO:0000259" key="3">
    <source>
        <dbReference type="Pfam" id="PF18701"/>
    </source>
</evidence>
<feature type="domain" description="DUF5641" evidence="3">
    <location>
        <begin position="217"/>
        <end position="316"/>
    </location>
</feature>
<feature type="region of interest" description="Disordered" evidence="1">
    <location>
        <begin position="327"/>
        <end position="356"/>
    </location>
</feature>
<dbReference type="InterPro" id="IPR042178">
    <property type="entry name" value="Serpin_sf_1"/>
</dbReference>
<organism evidence="4 5">
    <name type="scientific">Loa loa</name>
    <name type="common">Eye worm</name>
    <name type="synonym">Filaria loa</name>
    <dbReference type="NCBI Taxonomy" id="7209"/>
    <lineage>
        <taxon>Eukaryota</taxon>
        <taxon>Metazoa</taxon>
        <taxon>Ecdysozoa</taxon>
        <taxon>Nematoda</taxon>
        <taxon>Chromadorea</taxon>
        <taxon>Rhabditida</taxon>
        <taxon>Spirurina</taxon>
        <taxon>Spiruromorpha</taxon>
        <taxon>Filarioidea</taxon>
        <taxon>Onchocercidae</taxon>
        <taxon>Loa</taxon>
    </lineage>
</organism>
<reference evidence="4" key="1">
    <citation type="submission" date="2012-04" db="EMBL/GenBank/DDBJ databases">
        <title>The Genome Sequence of Loa loa.</title>
        <authorList>
            <consortium name="The Broad Institute Genome Sequencing Platform"/>
            <consortium name="Broad Institute Genome Sequencing Center for Infectious Disease"/>
            <person name="Nutman T.B."/>
            <person name="Fink D.L."/>
            <person name="Russ C."/>
            <person name="Young S."/>
            <person name="Zeng Q."/>
            <person name="Gargeya S."/>
            <person name="Alvarado L."/>
            <person name="Berlin A."/>
            <person name="Chapman S.B."/>
            <person name="Chen Z."/>
            <person name="Freedman E."/>
            <person name="Gellesch M."/>
            <person name="Goldberg J."/>
            <person name="Griggs A."/>
            <person name="Gujja S."/>
            <person name="Heilman E.R."/>
            <person name="Heiman D."/>
            <person name="Howarth C."/>
            <person name="Mehta T."/>
            <person name="Neiman D."/>
            <person name="Pearson M."/>
            <person name="Roberts A."/>
            <person name="Saif S."/>
            <person name="Shea T."/>
            <person name="Shenoy N."/>
            <person name="Sisk P."/>
            <person name="Stolte C."/>
            <person name="Sykes S."/>
            <person name="White J."/>
            <person name="Yandava C."/>
            <person name="Haas B."/>
            <person name="Henn M.R."/>
            <person name="Nusbaum C."/>
            <person name="Birren B."/>
        </authorList>
    </citation>
    <scope>NUCLEOTIDE SEQUENCE [LARGE SCALE GENOMIC DNA]</scope>
</reference>
<dbReference type="InterPro" id="IPR036186">
    <property type="entry name" value="Serpin_sf"/>
</dbReference>
<dbReference type="WBParaSite" id="EN70_12039">
    <property type="protein sequence ID" value="EN70_12039"/>
    <property type="gene ID" value="EN70_12039"/>
</dbReference>
<proteinExistence type="predicted"/>
<evidence type="ECO:0000313" key="5">
    <source>
        <dbReference type="WBParaSite" id="EN70_12039"/>
    </source>
</evidence>
<dbReference type="InterPro" id="IPR012337">
    <property type="entry name" value="RNaseH-like_sf"/>
</dbReference>
<keyword evidence="4" id="KW-1185">Reference proteome</keyword>
<sequence length="356" mass="41772">MVYLAAHGETKQQLQEVLGGNASLSQFRIHFYKQLASIAVARNDNYTLNIASRLYVREGFHTKDSFQRVLRYYHYNETLHKFNLEQKDELIQAIMKYTTKMKNFLTMKGIIWKSITPRAPWSGGVYERLIGLTKHAMRRCIGRKLLSQKELITLIVEIEGILNTRPLTYISFDDYVIIRPIDFISPNASLITQIFNDGDQDEYTPYRMSTQEKLIKYWSRTNEALDQFWNLWKREYLNSLKERTQRNHISPRLVEAREPSEQEIVLVNEPEIPRGMWKLAKIKEIKRGRDGEIRSAIIEMPHGKLLNRPVNMLYPLEVDDNETIQQATPETPIQNTEPEEPIATRTRRATRKQDGT</sequence>
<evidence type="ECO:0000313" key="4">
    <source>
        <dbReference type="Proteomes" id="UP000095285"/>
    </source>
</evidence>
<dbReference type="SUPFAM" id="SSF53098">
    <property type="entry name" value="Ribonuclease H-like"/>
    <property type="match status" value="1"/>
</dbReference>
<reference evidence="5" key="2">
    <citation type="submission" date="2016-11" db="UniProtKB">
        <authorList>
            <consortium name="WormBaseParasite"/>
        </authorList>
    </citation>
    <scope>IDENTIFICATION</scope>
</reference>
<dbReference type="SUPFAM" id="SSF56574">
    <property type="entry name" value="Serpins"/>
    <property type="match status" value="1"/>
</dbReference>
<dbReference type="STRING" id="7209.A0A1I7VBQ6"/>
<feature type="domain" description="Serpin" evidence="2">
    <location>
        <begin position="1"/>
        <end position="99"/>
    </location>
</feature>
<evidence type="ECO:0000259" key="2">
    <source>
        <dbReference type="Pfam" id="PF00079"/>
    </source>
</evidence>
<name>A0A1I7VBQ6_LOALO</name>